<accession>A0A7J8LBW2</accession>
<dbReference type="Proteomes" id="UP000593572">
    <property type="component" value="Unassembled WGS sequence"/>
</dbReference>
<keyword evidence="2" id="KW-1185">Reference proteome</keyword>
<organism evidence="1 2">
    <name type="scientific">Gossypium lobatum</name>
    <dbReference type="NCBI Taxonomy" id="34289"/>
    <lineage>
        <taxon>Eukaryota</taxon>
        <taxon>Viridiplantae</taxon>
        <taxon>Streptophyta</taxon>
        <taxon>Embryophyta</taxon>
        <taxon>Tracheophyta</taxon>
        <taxon>Spermatophyta</taxon>
        <taxon>Magnoliopsida</taxon>
        <taxon>eudicotyledons</taxon>
        <taxon>Gunneridae</taxon>
        <taxon>Pentapetalae</taxon>
        <taxon>rosids</taxon>
        <taxon>malvids</taxon>
        <taxon>Malvales</taxon>
        <taxon>Malvaceae</taxon>
        <taxon>Malvoideae</taxon>
        <taxon>Gossypium</taxon>
    </lineage>
</organism>
<reference evidence="1 2" key="1">
    <citation type="journal article" date="2019" name="Genome Biol. Evol.">
        <title>Insights into the evolution of the New World diploid cottons (Gossypium, subgenus Houzingenia) based on genome sequencing.</title>
        <authorList>
            <person name="Grover C.E."/>
            <person name="Arick M.A. 2nd"/>
            <person name="Thrash A."/>
            <person name="Conover J.L."/>
            <person name="Sanders W.S."/>
            <person name="Peterson D.G."/>
            <person name="Frelichowski J.E."/>
            <person name="Scheffler J.A."/>
            <person name="Scheffler B.E."/>
            <person name="Wendel J.F."/>
        </authorList>
    </citation>
    <scope>NUCLEOTIDE SEQUENCE [LARGE SCALE GENOMIC DNA]</scope>
    <source>
        <strain evidence="1">157</strain>
        <tissue evidence="1">Leaf</tissue>
    </source>
</reference>
<evidence type="ECO:0000313" key="2">
    <source>
        <dbReference type="Proteomes" id="UP000593572"/>
    </source>
</evidence>
<dbReference type="EMBL" id="JABEZX010000002">
    <property type="protein sequence ID" value="MBA0549782.1"/>
    <property type="molecule type" value="Genomic_DNA"/>
</dbReference>
<protein>
    <recommendedName>
        <fullName evidence="3">S-locus receptor kinase C-terminal domain-containing protein</fullName>
    </recommendedName>
</protein>
<comment type="caution">
    <text evidence="1">The sequence shown here is derived from an EMBL/GenBank/DDBJ whole genome shotgun (WGS) entry which is preliminary data.</text>
</comment>
<evidence type="ECO:0008006" key="3">
    <source>
        <dbReference type="Google" id="ProtNLM"/>
    </source>
</evidence>
<dbReference type="PANTHER" id="PTHR27006">
    <property type="entry name" value="PROMASTIGOTE SURFACE ANTIGEN PROTEIN PSA"/>
    <property type="match status" value="1"/>
</dbReference>
<proteinExistence type="predicted"/>
<name>A0A7J8LBW2_9ROSI</name>
<evidence type="ECO:0000313" key="1">
    <source>
        <dbReference type="EMBL" id="MBA0549782.1"/>
    </source>
</evidence>
<dbReference type="AlphaFoldDB" id="A0A7J8LBW2"/>
<gene>
    <name evidence="1" type="ORF">Golob_020795</name>
</gene>
<feature type="non-terminal residue" evidence="1">
    <location>
        <position position="84"/>
    </location>
</feature>
<dbReference type="PANTHER" id="PTHR27006:SF619">
    <property type="entry name" value="CYSTEINE-RICH RECEPTOR-LIKE PROTEIN KINASE 15"/>
    <property type="match status" value="1"/>
</dbReference>
<sequence length="84" mass="9630">MMISESESDSKNEKEIWRCIYVGLLCVQEYTKDRPTMSIVVSLLNSEISYLNTSKQPIFTQAPLMSHDVKDRTSLNDVTLTKLD</sequence>